<dbReference type="InterPro" id="IPR011335">
    <property type="entry name" value="Restrct_endonuc-II-like"/>
</dbReference>
<keyword evidence="1" id="KW-0862">Zinc</keyword>
<evidence type="ECO:0000313" key="4">
    <source>
        <dbReference type="Proteomes" id="UP001364617"/>
    </source>
</evidence>
<dbReference type="InterPro" id="IPR019080">
    <property type="entry name" value="YqaJ_viral_recombinase"/>
</dbReference>
<dbReference type="PANTHER" id="PTHR46609">
    <property type="entry name" value="EXONUCLEASE, PHAGE-TYPE/RECB, C-TERMINAL DOMAIN-CONTAINING PROTEIN"/>
    <property type="match status" value="1"/>
</dbReference>
<dbReference type="EMBL" id="JAYKXH010000018">
    <property type="protein sequence ID" value="KAK7136688.1"/>
    <property type="molecule type" value="Genomic_DNA"/>
</dbReference>
<evidence type="ECO:0000256" key="1">
    <source>
        <dbReference type="PROSITE-ProRule" id="PRU00325"/>
    </source>
</evidence>
<dbReference type="Pfam" id="PF09588">
    <property type="entry name" value="YqaJ"/>
    <property type="match status" value="1"/>
</dbReference>
<evidence type="ECO:0000313" key="3">
    <source>
        <dbReference type="EMBL" id="KAK7136688.1"/>
    </source>
</evidence>
<reference evidence="3 4" key="1">
    <citation type="submission" date="2024-02" db="EMBL/GenBank/DDBJ databases">
        <title>Chromosome-level genome assembly of the Eurasian Minnow (Phoxinus phoxinus).</title>
        <authorList>
            <person name="Oriowo T.O."/>
            <person name="Martin S."/>
            <person name="Stange M."/>
            <person name="Chrysostomakis Y."/>
            <person name="Brown T."/>
            <person name="Winkler S."/>
            <person name="Kukowka S."/>
            <person name="Myers E.W."/>
            <person name="Bohne A."/>
        </authorList>
    </citation>
    <scope>NUCLEOTIDE SEQUENCE [LARGE SCALE GENOMIC DNA]</scope>
    <source>
        <strain evidence="3">ZFMK-TIS-60720</strain>
        <tissue evidence="3">Whole Organism</tissue>
    </source>
</reference>
<dbReference type="GO" id="GO:0006281">
    <property type="term" value="P:DNA repair"/>
    <property type="evidence" value="ECO:0007669"/>
    <property type="project" value="UniProtKB-ARBA"/>
</dbReference>
<gene>
    <name evidence="3" type="ORF">R3I93_016893</name>
</gene>
<keyword evidence="1" id="KW-0863">Zinc-finger</keyword>
<keyword evidence="1" id="KW-0479">Metal-binding</keyword>
<evidence type="ECO:0000259" key="2">
    <source>
        <dbReference type="PROSITE" id="PS50966"/>
    </source>
</evidence>
<dbReference type="PANTHER" id="PTHR46609:SF7">
    <property type="match status" value="1"/>
</dbReference>
<keyword evidence="4" id="KW-1185">Reference proteome</keyword>
<comment type="caution">
    <text evidence="3">The sequence shown here is derived from an EMBL/GenBank/DDBJ whole genome shotgun (WGS) entry which is preliminary data.</text>
</comment>
<protein>
    <recommendedName>
        <fullName evidence="2">SWIM-type domain-containing protein</fullName>
    </recommendedName>
</protein>
<dbReference type="InterPro" id="IPR007527">
    <property type="entry name" value="Znf_SWIM"/>
</dbReference>
<sequence length="494" mass="55867">MATFYTRCLQDLPRINVTDVHRICKTTKAPSSKLEKGFKFYAASYIHGYEVSNKDRLSGEVCVRALCYRSMRKNEAPHNLIVGLRDVSPVVLTHSKCSCVAGTALCNHTVALLFQTAHYSQLNLTVVPPVLSCTEREQSWHKPRTMGVKPGPINAMVITKPVANRSAQGGVRSGLYRGMVGPLPDSCMFRVEEAYAEFSPEDKPLVTSMNMSPDKPLVESAFGLVQEGSALSYQQPVLTSRYITLHDAPSTPPLPLEGYYLAPSKCMFVCTEEELLHLQSLNTPLDTAQKIEEATREQSSCPDWHQLRRSRVTASRFREICHVRGLSSAESLAERIIRGTRQTAEMRRGAEMESEVTVEYSKLKNVNYSPCGLIIHPNAPWLGASPDGVVFDPTDNPQFGLVEIKCPNVKNIVDCKYLQMDHGFLTLKKSHAYYYQVQGQLLVSGMQWCDFMVWAQEDYFIQRIYSDTSVHKVIREKVDYFYFYTYMPKYLSMK</sequence>
<organism evidence="3 4">
    <name type="scientific">Phoxinus phoxinus</name>
    <name type="common">Eurasian minnow</name>
    <dbReference type="NCBI Taxonomy" id="58324"/>
    <lineage>
        <taxon>Eukaryota</taxon>
        <taxon>Metazoa</taxon>
        <taxon>Chordata</taxon>
        <taxon>Craniata</taxon>
        <taxon>Vertebrata</taxon>
        <taxon>Euteleostomi</taxon>
        <taxon>Actinopterygii</taxon>
        <taxon>Neopterygii</taxon>
        <taxon>Teleostei</taxon>
        <taxon>Ostariophysi</taxon>
        <taxon>Cypriniformes</taxon>
        <taxon>Leuciscidae</taxon>
        <taxon>Phoxininae</taxon>
        <taxon>Phoxinus</taxon>
    </lineage>
</organism>
<dbReference type="SUPFAM" id="SSF52980">
    <property type="entry name" value="Restriction endonuclease-like"/>
    <property type="match status" value="1"/>
</dbReference>
<dbReference type="InterPro" id="IPR011604">
    <property type="entry name" value="PDDEXK-like_dom_sf"/>
</dbReference>
<accession>A0AAN9CKH4</accession>
<dbReference type="Proteomes" id="UP001364617">
    <property type="component" value="Unassembled WGS sequence"/>
</dbReference>
<dbReference type="CDD" id="cd22343">
    <property type="entry name" value="PDDEXK_lambda_exonuclease-like"/>
    <property type="match status" value="1"/>
</dbReference>
<dbReference type="GO" id="GO:0008270">
    <property type="term" value="F:zinc ion binding"/>
    <property type="evidence" value="ECO:0007669"/>
    <property type="project" value="UniProtKB-KW"/>
</dbReference>
<dbReference type="PROSITE" id="PS50966">
    <property type="entry name" value="ZF_SWIM"/>
    <property type="match status" value="1"/>
</dbReference>
<name>A0AAN9CKH4_9TELE</name>
<feature type="domain" description="SWIM-type" evidence="2">
    <location>
        <begin position="88"/>
        <end position="117"/>
    </location>
</feature>
<dbReference type="InterPro" id="IPR051703">
    <property type="entry name" value="NF-kappa-B_Signaling_Reg"/>
</dbReference>
<proteinExistence type="predicted"/>
<dbReference type="Gene3D" id="3.90.320.10">
    <property type="match status" value="1"/>
</dbReference>
<dbReference type="AlphaFoldDB" id="A0AAN9CKH4"/>